<accession>A0A367FJJ7</accession>
<comment type="caution">
    <text evidence="1">The sequence shown here is derived from an EMBL/GenBank/DDBJ whole genome shotgun (WGS) entry which is preliminary data.</text>
</comment>
<dbReference type="AlphaFoldDB" id="A0A367FJJ7"/>
<sequence>MMNTAAVDRHLLVLASGPFGKDVAGRLERHFSATVQDIEDGTHPSAWPHADLIVLATSHERPRIAEALDRAAFAWRIPWFAVLAGATDIQCGPLVLPGRTACHRCFVRRRDQHVRAGHADHAAAANDGRYPSGYPGHHVGIATAFARQAVAEAFGERAPGALGGTVRRFNQISGATSRASVVAVDRCLRCRPRPTSEDLWRGLAASDKGGSR</sequence>
<keyword evidence="2" id="KW-1185">Reference proteome</keyword>
<evidence type="ECO:0000313" key="2">
    <source>
        <dbReference type="Proteomes" id="UP000253094"/>
    </source>
</evidence>
<dbReference type="EMBL" id="QOIL01000007">
    <property type="protein sequence ID" value="RCG30556.1"/>
    <property type="molecule type" value="Genomic_DNA"/>
</dbReference>
<name>A0A367FJJ7_9ACTN</name>
<evidence type="ECO:0000313" key="1">
    <source>
        <dbReference type="EMBL" id="RCG30556.1"/>
    </source>
</evidence>
<protein>
    <recommendedName>
        <fullName evidence="3">TOMM leader peptide-binding protein</fullName>
    </recommendedName>
</protein>
<gene>
    <name evidence="1" type="ORF">DQ384_14725</name>
</gene>
<reference evidence="1 2" key="1">
    <citation type="submission" date="2018-06" db="EMBL/GenBank/DDBJ databases">
        <title>Sphaerisporangium craniellae sp. nov., isolated from a marine sponge in the South China Sea.</title>
        <authorList>
            <person name="Li L."/>
        </authorList>
    </citation>
    <scope>NUCLEOTIDE SEQUENCE [LARGE SCALE GENOMIC DNA]</scope>
    <source>
        <strain evidence="1 2">CCTCC AA 208026</strain>
    </source>
</reference>
<dbReference type="Gene3D" id="3.40.50.720">
    <property type="entry name" value="NAD(P)-binding Rossmann-like Domain"/>
    <property type="match status" value="1"/>
</dbReference>
<dbReference type="RefSeq" id="WP_114029351.1">
    <property type="nucleotide sequence ID" value="NZ_QOIL01000007.1"/>
</dbReference>
<dbReference type="Proteomes" id="UP000253094">
    <property type="component" value="Unassembled WGS sequence"/>
</dbReference>
<dbReference type="OrthoDB" id="9204719at2"/>
<evidence type="ECO:0008006" key="3">
    <source>
        <dbReference type="Google" id="ProtNLM"/>
    </source>
</evidence>
<proteinExistence type="predicted"/>
<organism evidence="1 2">
    <name type="scientific">Sphaerisporangium album</name>
    <dbReference type="NCBI Taxonomy" id="509200"/>
    <lineage>
        <taxon>Bacteria</taxon>
        <taxon>Bacillati</taxon>
        <taxon>Actinomycetota</taxon>
        <taxon>Actinomycetes</taxon>
        <taxon>Streptosporangiales</taxon>
        <taxon>Streptosporangiaceae</taxon>
        <taxon>Sphaerisporangium</taxon>
    </lineage>
</organism>